<dbReference type="InterPro" id="IPR006225">
    <property type="entry name" value="PsdUridine_synth_RluC/D"/>
</dbReference>
<dbReference type="EC" id="5.4.99.-" evidence="4"/>
<evidence type="ECO:0000259" key="5">
    <source>
        <dbReference type="Pfam" id="PF00849"/>
    </source>
</evidence>
<dbReference type="EMBL" id="JQCN01000067">
    <property type="protein sequence ID" value="KRN96301.1"/>
    <property type="molecule type" value="Genomic_DNA"/>
</dbReference>
<keyword evidence="4" id="KW-0413">Isomerase</keyword>
<evidence type="ECO:0000313" key="7">
    <source>
        <dbReference type="Proteomes" id="UP000051886"/>
    </source>
</evidence>
<dbReference type="InterPro" id="IPR050188">
    <property type="entry name" value="RluA_PseudoU_synthase"/>
</dbReference>
<evidence type="ECO:0000256" key="4">
    <source>
        <dbReference type="RuleBase" id="RU362028"/>
    </source>
</evidence>
<keyword evidence="7" id="KW-1185">Reference proteome</keyword>
<protein>
    <recommendedName>
        <fullName evidence="4">Pseudouridine synthase</fullName>
        <ecNumber evidence="4">5.4.99.-</ecNumber>
    </recommendedName>
</protein>
<sequence>MKFEWRYLGESPIKLRSFLKQQHVSRRLLAKIRHEGGQILVDGKEGRTVDKINKQQIVTLILPAEHGRKTALVPSYVPIDVLYEDRDLLVVNKPPHLTSVPSQLYRDDSLVNRVCGYYEVRNYQGLVPHIVSRLDRDTSGLVLFAKHRYAHALLDVQMQQHEIHKQYLALATGCFAKQSEFDIKTSIGRAPDSLFKRQVDVNGQEASTHFKCLKSGVLGSLLLVQPLTGRTHQIRVHCASIGHPLLGDTMYGGDLSIGLTRQALHCYQLRFKHPLTKKSMTFIAPLAVDMSDYTKNI</sequence>
<dbReference type="PATRIC" id="fig|449659.4.peg.801"/>
<dbReference type="PANTHER" id="PTHR21600:SF35">
    <property type="entry name" value="PSEUDOURIDINE SYNTHASE"/>
    <property type="match status" value="1"/>
</dbReference>
<comment type="function">
    <text evidence="4">Responsible for synthesis of pseudouridine from uracil.</text>
</comment>
<dbReference type="CDD" id="cd02869">
    <property type="entry name" value="PseudoU_synth_RluA_like"/>
    <property type="match status" value="1"/>
</dbReference>
<dbReference type="Gene3D" id="3.30.2350.10">
    <property type="entry name" value="Pseudouridine synthase"/>
    <property type="match status" value="1"/>
</dbReference>
<evidence type="ECO:0000256" key="2">
    <source>
        <dbReference type="ARBA" id="ARBA00010876"/>
    </source>
</evidence>
<dbReference type="AlphaFoldDB" id="A0A0R2LCE2"/>
<feature type="domain" description="Pseudouridine synthase RsuA/RluA-like" evidence="5">
    <location>
        <begin position="87"/>
        <end position="240"/>
    </location>
</feature>
<dbReference type="Proteomes" id="UP000051886">
    <property type="component" value="Unassembled WGS sequence"/>
</dbReference>
<comment type="caution">
    <text evidence="6">The sequence shown here is derived from an EMBL/GenBank/DDBJ whole genome shotgun (WGS) entry which is preliminary data.</text>
</comment>
<dbReference type="RefSeq" id="WP_017867352.1">
    <property type="nucleotide sequence ID" value="NZ_BJYB01000014.1"/>
</dbReference>
<accession>A0A0R2LCE2</accession>
<evidence type="ECO:0000313" key="6">
    <source>
        <dbReference type="EMBL" id="KRN96301.1"/>
    </source>
</evidence>
<dbReference type="GO" id="GO:0140098">
    <property type="term" value="F:catalytic activity, acting on RNA"/>
    <property type="evidence" value="ECO:0007669"/>
    <property type="project" value="UniProtKB-ARBA"/>
</dbReference>
<name>A0A0R2LCE2_9LACO</name>
<organism evidence="6 7">
    <name type="scientific">Ligilactobacillus pobuzihii</name>
    <dbReference type="NCBI Taxonomy" id="449659"/>
    <lineage>
        <taxon>Bacteria</taxon>
        <taxon>Bacillati</taxon>
        <taxon>Bacillota</taxon>
        <taxon>Bacilli</taxon>
        <taxon>Lactobacillales</taxon>
        <taxon>Lactobacillaceae</taxon>
        <taxon>Ligilactobacillus</taxon>
    </lineage>
</organism>
<dbReference type="InterPro" id="IPR006145">
    <property type="entry name" value="PsdUridine_synth_RsuA/RluA"/>
</dbReference>
<dbReference type="SUPFAM" id="SSF55120">
    <property type="entry name" value="Pseudouridine synthase"/>
    <property type="match status" value="1"/>
</dbReference>
<dbReference type="InterPro" id="IPR020103">
    <property type="entry name" value="PsdUridine_synth_cat_dom_sf"/>
</dbReference>
<comment type="similarity">
    <text evidence="2 4">Belongs to the pseudouridine synthase RluA family.</text>
</comment>
<gene>
    <name evidence="6" type="ORF">IV66_GL000795</name>
</gene>
<evidence type="ECO:0000256" key="3">
    <source>
        <dbReference type="PIRSR" id="PIRSR606225-1"/>
    </source>
</evidence>
<dbReference type="Pfam" id="PF00849">
    <property type="entry name" value="PseudoU_synth_2"/>
    <property type="match status" value="1"/>
</dbReference>
<dbReference type="NCBIfam" id="TIGR00005">
    <property type="entry name" value="rluA_subfam"/>
    <property type="match status" value="1"/>
</dbReference>
<dbReference type="PANTHER" id="PTHR21600">
    <property type="entry name" value="MITOCHONDRIAL RNA PSEUDOURIDINE SYNTHASE"/>
    <property type="match status" value="1"/>
</dbReference>
<evidence type="ECO:0000256" key="1">
    <source>
        <dbReference type="ARBA" id="ARBA00000073"/>
    </source>
</evidence>
<feature type="active site" evidence="3">
    <location>
        <position position="135"/>
    </location>
</feature>
<dbReference type="GO" id="GO:0003723">
    <property type="term" value="F:RNA binding"/>
    <property type="evidence" value="ECO:0007669"/>
    <property type="project" value="InterPro"/>
</dbReference>
<dbReference type="OrthoDB" id="9807829at2"/>
<dbReference type="STRING" id="449659.IV66_GL000795"/>
<dbReference type="GO" id="GO:0009982">
    <property type="term" value="F:pseudouridine synthase activity"/>
    <property type="evidence" value="ECO:0007669"/>
    <property type="project" value="InterPro"/>
</dbReference>
<reference evidence="6 7" key="1">
    <citation type="journal article" date="2015" name="Genome Announc.">
        <title>Expanding the biotechnology potential of lactobacilli through comparative genomics of 213 strains and associated genera.</title>
        <authorList>
            <person name="Sun Z."/>
            <person name="Harris H.M."/>
            <person name="McCann A."/>
            <person name="Guo C."/>
            <person name="Argimon S."/>
            <person name="Zhang W."/>
            <person name="Yang X."/>
            <person name="Jeffery I.B."/>
            <person name="Cooney J.C."/>
            <person name="Kagawa T.F."/>
            <person name="Liu W."/>
            <person name="Song Y."/>
            <person name="Salvetti E."/>
            <person name="Wrobel A."/>
            <person name="Rasinkangas P."/>
            <person name="Parkhill J."/>
            <person name="Rea M.C."/>
            <person name="O'Sullivan O."/>
            <person name="Ritari J."/>
            <person name="Douillard F.P."/>
            <person name="Paul Ross R."/>
            <person name="Yang R."/>
            <person name="Briner A.E."/>
            <person name="Felis G.E."/>
            <person name="de Vos W.M."/>
            <person name="Barrangou R."/>
            <person name="Klaenhammer T.R."/>
            <person name="Caufield P.W."/>
            <person name="Cui Y."/>
            <person name="Zhang H."/>
            <person name="O'Toole P.W."/>
        </authorList>
    </citation>
    <scope>NUCLEOTIDE SEQUENCE [LARGE SCALE GENOMIC DNA]</scope>
    <source>
        <strain evidence="6 7">NBRC 103219</strain>
    </source>
</reference>
<comment type="catalytic activity">
    <reaction evidence="1 4">
        <text>a uridine in RNA = a pseudouridine in RNA</text>
        <dbReference type="Rhea" id="RHEA:48348"/>
        <dbReference type="Rhea" id="RHEA-COMP:12068"/>
        <dbReference type="Rhea" id="RHEA-COMP:12069"/>
        <dbReference type="ChEBI" id="CHEBI:65314"/>
        <dbReference type="ChEBI" id="CHEBI:65315"/>
    </reaction>
</comment>
<proteinExistence type="inferred from homology"/>
<dbReference type="GO" id="GO:0000455">
    <property type="term" value="P:enzyme-directed rRNA pseudouridine synthesis"/>
    <property type="evidence" value="ECO:0007669"/>
    <property type="project" value="TreeGrafter"/>
</dbReference>